<comment type="caution">
    <text evidence="1">The sequence shown here is derived from an EMBL/GenBank/DDBJ whole genome shotgun (WGS) entry which is preliminary data.</text>
</comment>
<sequence>MSQRNKVKFASEPSPSSTEFAPIHTSGSVAKFHPVPHTLITLAQLTLSTLCLFYFPPAKLLDDPVGCLNVTTTLLIVVQLFSEISRWMLYLRGDGVETARNMRVMSRKYTGENDILHDGSDSCRSMVGGDSHTIGLGQTMAGMANFLRDWRLYRTSDWKHYIITCMLFW</sequence>
<gene>
    <name evidence="1" type="ORF">ACOLOM_LOCUS816</name>
</gene>
<accession>A0ACA9K578</accession>
<reference evidence="1" key="1">
    <citation type="submission" date="2021-06" db="EMBL/GenBank/DDBJ databases">
        <authorList>
            <person name="Kallberg Y."/>
            <person name="Tangrot J."/>
            <person name="Rosling A."/>
        </authorList>
    </citation>
    <scope>NUCLEOTIDE SEQUENCE</scope>
    <source>
        <strain evidence="1">CL356</strain>
    </source>
</reference>
<organism evidence="1 2">
    <name type="scientific">Acaulospora colombiana</name>
    <dbReference type="NCBI Taxonomy" id="27376"/>
    <lineage>
        <taxon>Eukaryota</taxon>
        <taxon>Fungi</taxon>
        <taxon>Fungi incertae sedis</taxon>
        <taxon>Mucoromycota</taxon>
        <taxon>Glomeromycotina</taxon>
        <taxon>Glomeromycetes</taxon>
        <taxon>Diversisporales</taxon>
        <taxon>Acaulosporaceae</taxon>
        <taxon>Acaulospora</taxon>
    </lineage>
</organism>
<evidence type="ECO:0000313" key="2">
    <source>
        <dbReference type="Proteomes" id="UP000789525"/>
    </source>
</evidence>
<proteinExistence type="predicted"/>
<name>A0ACA9K578_9GLOM</name>
<evidence type="ECO:0000313" key="1">
    <source>
        <dbReference type="EMBL" id="CAG8452537.1"/>
    </source>
</evidence>
<dbReference type="Proteomes" id="UP000789525">
    <property type="component" value="Unassembled WGS sequence"/>
</dbReference>
<protein>
    <submittedName>
        <fullName evidence="1">342_t:CDS:1</fullName>
    </submittedName>
</protein>
<keyword evidence="2" id="KW-1185">Reference proteome</keyword>
<dbReference type="EMBL" id="CAJVPT010000893">
    <property type="protein sequence ID" value="CAG8452537.1"/>
    <property type="molecule type" value="Genomic_DNA"/>
</dbReference>